<evidence type="ECO:0000313" key="6">
    <source>
        <dbReference type="Proteomes" id="UP000734854"/>
    </source>
</evidence>
<dbReference type="Pfam" id="PF04570">
    <property type="entry name" value="zf-FLZ"/>
    <property type="match status" value="1"/>
</dbReference>
<evidence type="ECO:0000256" key="2">
    <source>
        <dbReference type="ARBA" id="ARBA00022723"/>
    </source>
</evidence>
<reference evidence="5 6" key="1">
    <citation type="submission" date="2020-08" db="EMBL/GenBank/DDBJ databases">
        <title>Plant Genome Project.</title>
        <authorList>
            <person name="Zhang R.-G."/>
        </authorList>
    </citation>
    <scope>NUCLEOTIDE SEQUENCE [LARGE SCALE GENOMIC DNA]</scope>
    <source>
        <tissue evidence="5">Rhizome</tissue>
    </source>
</reference>
<feature type="region of interest" description="Disordered" evidence="3">
    <location>
        <begin position="131"/>
        <end position="152"/>
    </location>
</feature>
<dbReference type="AlphaFoldDB" id="A0A8J5GIK7"/>
<evidence type="ECO:0000313" key="5">
    <source>
        <dbReference type="EMBL" id="KAG6506791.1"/>
    </source>
</evidence>
<name>A0A8J5GIK7_ZINOF</name>
<evidence type="ECO:0000256" key="3">
    <source>
        <dbReference type="SAM" id="MobiDB-lite"/>
    </source>
</evidence>
<keyword evidence="6" id="KW-1185">Reference proteome</keyword>
<comment type="caution">
    <text evidence="5">The sequence shown here is derived from an EMBL/GenBank/DDBJ whole genome shotgun (WGS) entry which is preliminary data.</text>
</comment>
<dbReference type="InterPro" id="IPR007650">
    <property type="entry name" value="Zf-FLZ_dom"/>
</dbReference>
<comment type="similarity">
    <text evidence="1">Belongs to the FLZ family.</text>
</comment>
<organism evidence="5 6">
    <name type="scientific">Zingiber officinale</name>
    <name type="common">Ginger</name>
    <name type="synonym">Amomum zingiber</name>
    <dbReference type="NCBI Taxonomy" id="94328"/>
    <lineage>
        <taxon>Eukaryota</taxon>
        <taxon>Viridiplantae</taxon>
        <taxon>Streptophyta</taxon>
        <taxon>Embryophyta</taxon>
        <taxon>Tracheophyta</taxon>
        <taxon>Spermatophyta</taxon>
        <taxon>Magnoliopsida</taxon>
        <taxon>Liliopsida</taxon>
        <taxon>Zingiberales</taxon>
        <taxon>Zingiberaceae</taxon>
        <taxon>Zingiber</taxon>
    </lineage>
</organism>
<dbReference type="Proteomes" id="UP000734854">
    <property type="component" value="Unassembled WGS sequence"/>
</dbReference>
<sequence>MNVVCARNLLSDQESGHGHLFSLLNGNNASVLRNQSGEAAIGGPLSHAIRLTKLMECTFVQREQLISSVKEIVAKFDLTAAEALLFVQISISAKGDRAFCSEECRQKQIFMDEEGMKRNHCSFSATAAASNRSKPRKNGGKDTASVAGRLAC</sequence>
<dbReference type="EMBL" id="JACMSC010000009">
    <property type="protein sequence ID" value="KAG6506791.1"/>
    <property type="molecule type" value="Genomic_DNA"/>
</dbReference>
<feature type="domain" description="FLZ-type" evidence="4">
    <location>
        <begin position="94"/>
        <end position="114"/>
    </location>
</feature>
<evidence type="ECO:0000256" key="1">
    <source>
        <dbReference type="ARBA" id="ARBA00009374"/>
    </source>
</evidence>
<gene>
    <name evidence="5" type="ORF">ZIOFF_032121</name>
</gene>
<protein>
    <recommendedName>
        <fullName evidence="4">FLZ-type domain-containing protein</fullName>
    </recommendedName>
</protein>
<dbReference type="GO" id="GO:0046872">
    <property type="term" value="F:metal ion binding"/>
    <property type="evidence" value="ECO:0007669"/>
    <property type="project" value="UniProtKB-KW"/>
</dbReference>
<keyword evidence="2" id="KW-0479">Metal-binding</keyword>
<proteinExistence type="inferred from homology"/>
<accession>A0A8J5GIK7</accession>
<evidence type="ECO:0000259" key="4">
    <source>
        <dbReference type="Pfam" id="PF04570"/>
    </source>
</evidence>